<evidence type="ECO:0000256" key="1">
    <source>
        <dbReference type="ARBA" id="ARBA00010582"/>
    </source>
</evidence>
<dbReference type="OrthoDB" id="847210at2759"/>
<dbReference type="EMBL" id="JABFUD020000016">
    <property type="protein sequence ID" value="KAI5068456.1"/>
    <property type="molecule type" value="Genomic_DNA"/>
</dbReference>
<evidence type="ECO:0000256" key="3">
    <source>
        <dbReference type="SAM" id="SignalP"/>
    </source>
</evidence>
<comment type="similarity">
    <text evidence="1">Belongs to the GASA family.</text>
</comment>
<dbReference type="InterPro" id="IPR003854">
    <property type="entry name" value="GASA"/>
</dbReference>
<keyword evidence="2" id="KW-1133">Transmembrane helix</keyword>
<keyword evidence="5" id="KW-1185">Reference proteome</keyword>
<keyword evidence="2" id="KW-0472">Membrane</keyword>
<keyword evidence="2" id="KW-0812">Transmembrane</keyword>
<sequence>MASHQLLASFLVLLLLFMQASLSSSSSTPLDFEDDSSLSLEDSFHRRHVLGFDCSGKCNGRCGAAGARKRCLQMCMICCNKCQCVPPGTVGNKEACPCYANLLNIFGTLSMVYILIKAWLSMISFSKSKSPNYDIFLQEPHIC</sequence>
<feature type="signal peptide" evidence="3">
    <location>
        <begin position="1"/>
        <end position="25"/>
    </location>
</feature>
<accession>A0A9D4ZDB7</accession>
<dbReference type="AlphaFoldDB" id="A0A9D4ZDB7"/>
<feature type="chain" id="PRO_5038953278" evidence="3">
    <location>
        <begin position="26"/>
        <end position="143"/>
    </location>
</feature>
<proteinExistence type="inferred from homology"/>
<gene>
    <name evidence="4" type="ORF">GOP47_0016801</name>
</gene>
<reference evidence="4" key="1">
    <citation type="submission" date="2021-01" db="EMBL/GenBank/DDBJ databases">
        <title>Adiantum capillus-veneris genome.</title>
        <authorList>
            <person name="Fang Y."/>
            <person name="Liao Q."/>
        </authorList>
    </citation>
    <scope>NUCLEOTIDE SEQUENCE</scope>
    <source>
        <strain evidence="4">H3</strain>
        <tissue evidence="4">Leaf</tissue>
    </source>
</reference>
<evidence type="ECO:0000313" key="4">
    <source>
        <dbReference type="EMBL" id="KAI5068456.1"/>
    </source>
</evidence>
<organism evidence="4 5">
    <name type="scientific">Adiantum capillus-veneris</name>
    <name type="common">Maidenhair fern</name>
    <dbReference type="NCBI Taxonomy" id="13818"/>
    <lineage>
        <taxon>Eukaryota</taxon>
        <taxon>Viridiplantae</taxon>
        <taxon>Streptophyta</taxon>
        <taxon>Embryophyta</taxon>
        <taxon>Tracheophyta</taxon>
        <taxon>Polypodiopsida</taxon>
        <taxon>Polypodiidae</taxon>
        <taxon>Polypodiales</taxon>
        <taxon>Pteridineae</taxon>
        <taxon>Pteridaceae</taxon>
        <taxon>Vittarioideae</taxon>
        <taxon>Adiantum</taxon>
    </lineage>
</organism>
<comment type="caution">
    <text evidence="4">The sequence shown here is derived from an EMBL/GenBank/DDBJ whole genome shotgun (WGS) entry which is preliminary data.</text>
</comment>
<feature type="transmembrane region" description="Helical" evidence="2">
    <location>
        <begin position="99"/>
        <end position="120"/>
    </location>
</feature>
<dbReference type="Pfam" id="PF02704">
    <property type="entry name" value="GASA"/>
    <property type="match status" value="1"/>
</dbReference>
<keyword evidence="3" id="KW-0732">Signal</keyword>
<dbReference type="PANTHER" id="PTHR23201">
    <property type="entry name" value="EXTENSIN, PROLINE-RICH PROTEIN"/>
    <property type="match status" value="1"/>
</dbReference>
<name>A0A9D4ZDB7_ADICA</name>
<protein>
    <submittedName>
        <fullName evidence="4">Uncharacterized protein</fullName>
    </submittedName>
</protein>
<dbReference type="Proteomes" id="UP000886520">
    <property type="component" value="Chromosome 16"/>
</dbReference>
<evidence type="ECO:0000256" key="2">
    <source>
        <dbReference type="SAM" id="Phobius"/>
    </source>
</evidence>
<evidence type="ECO:0000313" key="5">
    <source>
        <dbReference type="Proteomes" id="UP000886520"/>
    </source>
</evidence>